<name>E9IFB3_SOLIN</name>
<accession>E9IFB3</accession>
<protein>
    <submittedName>
        <fullName evidence="1">Uncharacterized protein</fullName>
    </submittedName>
</protein>
<reference evidence="1" key="1">
    <citation type="journal article" date="2011" name="Proc. Natl. Acad. Sci. U.S.A.">
        <title>The genome of the fire ant Solenopsis invicta.</title>
        <authorList>
            <person name="Wurm Y."/>
            <person name="Wang J."/>
            <person name="Riba-Grognuz O."/>
            <person name="Corona M."/>
            <person name="Nygaard S."/>
            <person name="Hunt B.G."/>
            <person name="Ingram K.K."/>
            <person name="Falquet L."/>
            <person name="Nipitwattanaphon M."/>
            <person name="Gotzek D."/>
            <person name="Dijkstra M.B."/>
            <person name="Oettler J."/>
            <person name="Comtesse F."/>
            <person name="Shih C.J."/>
            <person name="Wu W.J."/>
            <person name="Yang C.C."/>
            <person name="Thomas J."/>
            <person name="Beaudoing E."/>
            <person name="Pradervand S."/>
            <person name="Flegel V."/>
            <person name="Cook E.D."/>
            <person name="Fabbretti R."/>
            <person name="Stockinger H."/>
            <person name="Long L."/>
            <person name="Farmerie W.G."/>
            <person name="Oakey J."/>
            <person name="Boomsma J.J."/>
            <person name="Pamilo P."/>
            <person name="Yi S.V."/>
            <person name="Heinze J."/>
            <person name="Goodisman M.A."/>
            <person name="Farinelli L."/>
            <person name="Harshman K."/>
            <person name="Hulo N."/>
            <person name="Cerutti L."/>
            <person name="Xenarios I."/>
            <person name="Shoemaker D."/>
            <person name="Keller L."/>
        </authorList>
    </citation>
    <scope>NUCLEOTIDE SEQUENCE [LARGE SCALE GENOMIC DNA]</scope>
</reference>
<sequence length="154" mass="17351">VIALIAHWRAAPRRAPLRYHGWTTARPFGFVSNTSVRRIIGVLCFGYTQNSNKSFNNIIWKIASKTMHSGAITVEITADITACIINNDITSILQIMSIMSISLGPSAHQYATRKDDRRIAQAKVCTGTNKRNANTSPTTKFRQYVHRTYCREHV</sequence>
<organism>
    <name type="scientific">Solenopsis invicta</name>
    <name type="common">Red imported fire ant</name>
    <name type="synonym">Solenopsis wagneri</name>
    <dbReference type="NCBI Taxonomy" id="13686"/>
    <lineage>
        <taxon>Eukaryota</taxon>
        <taxon>Metazoa</taxon>
        <taxon>Ecdysozoa</taxon>
        <taxon>Arthropoda</taxon>
        <taxon>Hexapoda</taxon>
        <taxon>Insecta</taxon>
        <taxon>Pterygota</taxon>
        <taxon>Neoptera</taxon>
        <taxon>Endopterygota</taxon>
        <taxon>Hymenoptera</taxon>
        <taxon>Apocrita</taxon>
        <taxon>Aculeata</taxon>
        <taxon>Formicoidea</taxon>
        <taxon>Formicidae</taxon>
        <taxon>Myrmicinae</taxon>
        <taxon>Solenopsis</taxon>
    </lineage>
</organism>
<feature type="non-terminal residue" evidence="1">
    <location>
        <position position="1"/>
    </location>
</feature>
<proteinExistence type="predicted"/>
<feature type="non-terminal residue" evidence="1">
    <location>
        <position position="154"/>
    </location>
</feature>
<dbReference type="HOGENOM" id="CLU_1708785_0_0_1"/>
<evidence type="ECO:0000313" key="1">
    <source>
        <dbReference type="EMBL" id="EFZ20741.1"/>
    </source>
</evidence>
<dbReference type="AlphaFoldDB" id="E9IFB3"/>
<dbReference type="EMBL" id="GL762810">
    <property type="protein sequence ID" value="EFZ20741.1"/>
    <property type="molecule type" value="Genomic_DNA"/>
</dbReference>
<gene>
    <name evidence="1" type="ORF">SINV_16064</name>
</gene>